<dbReference type="InterPro" id="IPR009011">
    <property type="entry name" value="Man6P_isomerase_rcpt-bd_dom_sf"/>
</dbReference>
<evidence type="ECO:0000259" key="7">
    <source>
        <dbReference type="PROSITE" id="PS51914"/>
    </source>
</evidence>
<keyword evidence="2" id="KW-0732">Signal</keyword>
<dbReference type="STRING" id="1037660.A0A066V7D2"/>
<keyword evidence="9" id="KW-1185">Reference proteome</keyword>
<feature type="region of interest" description="Disordered" evidence="6">
    <location>
        <begin position="575"/>
        <end position="595"/>
    </location>
</feature>
<dbReference type="HOGENOM" id="CLU_016834_2_1_1"/>
<evidence type="ECO:0000256" key="1">
    <source>
        <dbReference type="ARBA" id="ARBA00022387"/>
    </source>
</evidence>
<dbReference type="InterPro" id="IPR044865">
    <property type="entry name" value="MRH_dom"/>
</dbReference>
<evidence type="ECO:0000256" key="5">
    <source>
        <dbReference type="SAM" id="Coils"/>
    </source>
</evidence>
<dbReference type="PROSITE" id="PS51914">
    <property type="entry name" value="MRH"/>
    <property type="match status" value="1"/>
</dbReference>
<dbReference type="EMBL" id="JMSN01000178">
    <property type="protein sequence ID" value="KDN36198.1"/>
    <property type="molecule type" value="Genomic_DNA"/>
</dbReference>
<name>A0A066V7D2_TILAU</name>
<reference evidence="8 9" key="1">
    <citation type="submission" date="2014-05" db="EMBL/GenBank/DDBJ databases">
        <title>Draft genome sequence of a rare smut relative, Tilletiaria anomala UBC 951.</title>
        <authorList>
            <consortium name="DOE Joint Genome Institute"/>
            <person name="Toome M."/>
            <person name="Kuo A."/>
            <person name="Henrissat B."/>
            <person name="Lipzen A."/>
            <person name="Tritt A."/>
            <person name="Yoshinaga Y."/>
            <person name="Zane M."/>
            <person name="Barry K."/>
            <person name="Grigoriev I.V."/>
            <person name="Spatafora J.W."/>
            <person name="Aimea M.C."/>
        </authorList>
    </citation>
    <scope>NUCLEOTIDE SEQUENCE [LARGE SCALE GENOMIC DNA]</scope>
    <source>
        <strain evidence="8 9">UBC 951</strain>
    </source>
</reference>
<evidence type="ECO:0000256" key="4">
    <source>
        <dbReference type="ARBA" id="ARBA00023157"/>
    </source>
</evidence>
<evidence type="ECO:0000256" key="2">
    <source>
        <dbReference type="ARBA" id="ARBA00022729"/>
    </source>
</evidence>
<keyword evidence="4" id="KW-1015">Disulfide bond</keyword>
<accession>A0A066V7D2</accession>
<dbReference type="PANTHER" id="PTHR12630:SF1">
    <property type="entry name" value="GLUCOSIDASE 2 SUBUNIT BETA"/>
    <property type="match status" value="1"/>
</dbReference>
<feature type="domain" description="MRH" evidence="7">
    <location>
        <begin position="463"/>
        <end position="569"/>
    </location>
</feature>
<dbReference type="InterPro" id="IPR036607">
    <property type="entry name" value="PRKCSH"/>
</dbReference>
<dbReference type="GO" id="GO:0006491">
    <property type="term" value="P:N-glycan processing"/>
    <property type="evidence" value="ECO:0007669"/>
    <property type="project" value="TreeGrafter"/>
</dbReference>
<dbReference type="Pfam" id="PF12999">
    <property type="entry name" value="PRKCSH-like"/>
    <property type="match status" value="1"/>
</dbReference>
<comment type="caution">
    <text evidence="8">The sequence shown here is derived from an EMBL/GenBank/DDBJ whole genome shotgun (WGS) entry which is preliminary data.</text>
</comment>
<dbReference type="GeneID" id="25265483"/>
<feature type="region of interest" description="Disordered" evidence="6">
    <location>
        <begin position="294"/>
        <end position="315"/>
    </location>
</feature>
<sequence>MRKSKATSKRGRAATAALVFAPAAATVALLLAASSIPPTAAGSLAPRGVAPQDVAKYAPKLGTTDRWQCLTTGEEIPHVAINDDYCDCADGSDEPGTSACNNARFYCANEGHIPAYILSSRVNDGICDPECCDGSDEYDAKVQCPDTCGKMGKEYRNHMAQQENTRRAGAKIRAKYISDAKKKVSALQADAAKLTDALARARDAEAKSKAALEYAENADKETTARKKAMPLYGTLTQFQSALHALSTRNSELTQELEQLTNLLDDLAKGYNPNYQDMAVKGAVMAYASWRRDNAGGGAPDAAGDEAPSEGHAGGLADEPAARLERLKNPGEWPVDKVFELADQDVLELMDGIDSGEKAGHDAGLLFRIHEYLPDSVVPYFEAFVDTLLDLLLKANIISSVKRVRPAGASADIVPENVSRAREAYNKDTSEVRRLESELATKQAGVGLSPEKFGREGEFKSLEGTCVERPIAEYVYEFCFGGRATQKPRNGAHVSLGSFNRFNPENNSSPDQDEYYSTAIYDNGQRCWNGPDRSVFVNLVCDTKNGLLDVFEAEKCIYSMTVSTPAICFPPAAEAADPAKAGAGDAQAAKPHRDEL</sequence>
<feature type="coiled-coil region" evidence="5">
    <location>
        <begin position="177"/>
        <end position="204"/>
    </location>
</feature>
<dbReference type="InParanoid" id="A0A066V7D2"/>
<dbReference type="InterPro" id="IPR039794">
    <property type="entry name" value="Gtb1-like"/>
</dbReference>
<dbReference type="OMA" id="YENGQHC"/>
<organism evidence="8 9">
    <name type="scientific">Tilletiaria anomala (strain ATCC 24038 / CBS 436.72 / UBC 951)</name>
    <dbReference type="NCBI Taxonomy" id="1037660"/>
    <lineage>
        <taxon>Eukaryota</taxon>
        <taxon>Fungi</taxon>
        <taxon>Dikarya</taxon>
        <taxon>Basidiomycota</taxon>
        <taxon>Ustilaginomycotina</taxon>
        <taxon>Exobasidiomycetes</taxon>
        <taxon>Georgefischeriales</taxon>
        <taxon>Tilletiariaceae</taxon>
        <taxon>Tilletiaria</taxon>
    </lineage>
</organism>
<evidence type="ECO:0000313" key="9">
    <source>
        <dbReference type="Proteomes" id="UP000027361"/>
    </source>
</evidence>
<dbReference type="Proteomes" id="UP000027361">
    <property type="component" value="Unassembled WGS sequence"/>
</dbReference>
<dbReference type="PANTHER" id="PTHR12630">
    <property type="entry name" value="N-LINKED OLIGOSACCHARIDE PROCESSING"/>
    <property type="match status" value="1"/>
</dbReference>
<dbReference type="FunCoup" id="A0A066V7D2">
    <property type="interactions" value="594"/>
</dbReference>
<evidence type="ECO:0000313" key="8">
    <source>
        <dbReference type="EMBL" id="KDN36198.1"/>
    </source>
</evidence>
<proteinExistence type="predicted"/>
<dbReference type="RefSeq" id="XP_013239977.1">
    <property type="nucleotide sequence ID" value="XM_013384523.1"/>
</dbReference>
<dbReference type="SUPFAM" id="SSF50911">
    <property type="entry name" value="Mannose 6-phosphate receptor domain"/>
    <property type="match status" value="1"/>
</dbReference>
<dbReference type="AlphaFoldDB" id="A0A066V7D2"/>
<evidence type="ECO:0000256" key="3">
    <source>
        <dbReference type="ARBA" id="ARBA00022824"/>
    </source>
</evidence>
<gene>
    <name evidence="8" type="ORF">K437DRAFT_260198</name>
</gene>
<dbReference type="InterPro" id="IPR028146">
    <property type="entry name" value="PRKCSH_N"/>
</dbReference>
<feature type="coiled-coil region" evidence="5">
    <location>
        <begin position="242"/>
        <end position="269"/>
    </location>
</feature>
<protein>
    <recommendedName>
        <fullName evidence="1">Glucosidase 2 subunit beta</fullName>
    </recommendedName>
</protein>
<dbReference type="Gene3D" id="2.70.130.10">
    <property type="entry name" value="Mannose-6-phosphate receptor binding domain"/>
    <property type="match status" value="1"/>
</dbReference>
<feature type="compositionally biased region" description="Low complexity" evidence="6">
    <location>
        <begin position="575"/>
        <end position="588"/>
    </location>
</feature>
<keyword evidence="3" id="KW-0256">Endoplasmic reticulum</keyword>
<dbReference type="OrthoDB" id="202234at2759"/>
<dbReference type="Pfam" id="PF13015">
    <property type="entry name" value="PRKCSH_1"/>
    <property type="match status" value="1"/>
</dbReference>
<dbReference type="GO" id="GO:0017177">
    <property type="term" value="C:glucosidase II complex"/>
    <property type="evidence" value="ECO:0007669"/>
    <property type="project" value="TreeGrafter"/>
</dbReference>
<keyword evidence="5" id="KW-0175">Coiled coil</keyword>
<evidence type="ECO:0000256" key="6">
    <source>
        <dbReference type="SAM" id="MobiDB-lite"/>
    </source>
</evidence>